<feature type="domain" description="AB hydrolase-1" evidence="2">
    <location>
        <begin position="33"/>
        <end position="277"/>
    </location>
</feature>
<dbReference type="RefSeq" id="WP_016415438.1">
    <property type="nucleotide sequence ID" value="NZ_AUAB01000001.1"/>
</dbReference>
<evidence type="ECO:0000313" key="3">
    <source>
        <dbReference type="EMBL" id="EPC03323.1"/>
    </source>
</evidence>
<dbReference type="InterPro" id="IPR029058">
    <property type="entry name" value="AB_hydrolase_fold"/>
</dbReference>
<protein>
    <recommendedName>
        <fullName evidence="2">AB hydrolase-1 domain-containing protein</fullName>
    </recommendedName>
</protein>
<dbReference type="PRINTS" id="PR00111">
    <property type="entry name" value="ABHYDROLASE"/>
</dbReference>
<sequence>MSAHETNLSRRFSHHKTTVNGIQLHYVTGGIGPPVLLLHGWPQTWWEWRHIMPALAENFTVFALDLRGFGDSEKVPPESGYDAANLCADLLALLDRLDLRSVNLVGHDLGGLVAYAFTRFHSDRVERLALADTPLPLYDLEVPEWSEIEKRLWHQRFHQVPYLPEALITGRERLYLSWFFSSAYDPTAIGPEDIDEYVRTYASPGGLSSGFAFSRAIDRSAAQVKAAAHGKMTTPLLFLGSEMTLQDVFDEPLKQIAANVKTVVVPRSGHWMPEENPDFFTEQLLSFLE</sequence>
<comment type="caution">
    <text evidence="3">The sequence shown here is derived from an EMBL/GenBank/DDBJ whole genome shotgun (WGS) entry which is preliminary data.</text>
</comment>
<name>S2KS41_LITA3</name>
<dbReference type="EMBL" id="ASTJ01000012">
    <property type="protein sequence ID" value="EPC03323.1"/>
    <property type="molecule type" value="Genomic_DNA"/>
</dbReference>
<dbReference type="STRING" id="1121939.L861_17425"/>
<reference evidence="3 4" key="1">
    <citation type="journal article" date="2013" name="Genome Announc.">
        <title>Draft genome sequence of the moderately halophilic gammaproteobacterium Halomonas anticariensis FP35.</title>
        <authorList>
            <person name="Tahrioui A."/>
            <person name="Quesada E."/>
            <person name="Llamas I."/>
        </authorList>
    </citation>
    <scope>NUCLEOTIDE SEQUENCE [LARGE SCALE GENOMIC DNA]</scope>
    <source>
        <strain evidence="4">DSM 16096 / CECT 5854 / LMG 22089 / FP35</strain>
    </source>
</reference>
<dbReference type="Pfam" id="PF00561">
    <property type="entry name" value="Abhydrolase_1"/>
    <property type="match status" value="1"/>
</dbReference>
<keyword evidence="4" id="KW-1185">Reference proteome</keyword>
<evidence type="ECO:0000256" key="1">
    <source>
        <dbReference type="ARBA" id="ARBA00022801"/>
    </source>
</evidence>
<dbReference type="InterPro" id="IPR000073">
    <property type="entry name" value="AB_hydrolase_1"/>
</dbReference>
<organism evidence="3 4">
    <name type="scientific">Litchfieldella anticariensis (strain DSM 16096 / CECT 5854 / CIP 108499 / LMG 22089 / FP35)</name>
    <name type="common">Halomonas anticariensis</name>
    <dbReference type="NCBI Taxonomy" id="1121939"/>
    <lineage>
        <taxon>Bacteria</taxon>
        <taxon>Pseudomonadati</taxon>
        <taxon>Pseudomonadota</taxon>
        <taxon>Gammaproteobacteria</taxon>
        <taxon>Oceanospirillales</taxon>
        <taxon>Halomonadaceae</taxon>
        <taxon>Litchfieldella</taxon>
    </lineage>
</organism>
<dbReference type="OrthoDB" id="9780765at2"/>
<dbReference type="GO" id="GO:0016787">
    <property type="term" value="F:hydrolase activity"/>
    <property type="evidence" value="ECO:0007669"/>
    <property type="project" value="UniProtKB-KW"/>
</dbReference>
<gene>
    <name evidence="3" type="ORF">L861_17425</name>
</gene>
<proteinExistence type="predicted"/>
<evidence type="ECO:0000313" key="4">
    <source>
        <dbReference type="Proteomes" id="UP000014463"/>
    </source>
</evidence>
<evidence type="ECO:0000259" key="2">
    <source>
        <dbReference type="Pfam" id="PF00561"/>
    </source>
</evidence>
<dbReference type="PATRIC" id="fig|1121939.11.peg.953"/>
<dbReference type="Proteomes" id="UP000014463">
    <property type="component" value="Unassembled WGS sequence"/>
</dbReference>
<accession>S2KS41</accession>
<dbReference type="PANTHER" id="PTHR43329">
    <property type="entry name" value="EPOXIDE HYDROLASE"/>
    <property type="match status" value="1"/>
</dbReference>
<keyword evidence="1" id="KW-0378">Hydrolase</keyword>
<dbReference type="eggNOG" id="COG0596">
    <property type="taxonomic scope" value="Bacteria"/>
</dbReference>
<dbReference type="AlphaFoldDB" id="S2KS41"/>
<dbReference type="InterPro" id="IPR000639">
    <property type="entry name" value="Epox_hydrolase-like"/>
</dbReference>
<dbReference type="Gene3D" id="3.40.50.1820">
    <property type="entry name" value="alpha/beta hydrolase"/>
    <property type="match status" value="1"/>
</dbReference>
<dbReference type="PRINTS" id="PR00412">
    <property type="entry name" value="EPOXHYDRLASE"/>
</dbReference>
<dbReference type="SUPFAM" id="SSF53474">
    <property type="entry name" value="alpha/beta-Hydrolases"/>
    <property type="match status" value="1"/>
</dbReference>